<comment type="similarity">
    <text evidence="1">Belongs to the UPF0122 family.</text>
</comment>
<dbReference type="Pfam" id="PF04297">
    <property type="entry name" value="UPF0122"/>
    <property type="match status" value="1"/>
</dbReference>
<dbReference type="EMBL" id="VDUW01000002">
    <property type="protein sequence ID" value="TXL66783.1"/>
    <property type="molecule type" value="Genomic_DNA"/>
</dbReference>
<dbReference type="InterPro" id="IPR013325">
    <property type="entry name" value="RNA_pol_sigma_r2"/>
</dbReference>
<proteinExistence type="inferred from homology"/>
<dbReference type="InterPro" id="IPR007627">
    <property type="entry name" value="RNA_pol_sigma70_r2"/>
</dbReference>
<organism evidence="4 5">
    <name type="scientific">Cerasibacillus terrae</name>
    <dbReference type="NCBI Taxonomy" id="2498845"/>
    <lineage>
        <taxon>Bacteria</taxon>
        <taxon>Bacillati</taxon>
        <taxon>Bacillota</taxon>
        <taxon>Bacilli</taxon>
        <taxon>Bacillales</taxon>
        <taxon>Bacillaceae</taxon>
        <taxon>Cerasibacillus</taxon>
    </lineage>
</organism>
<evidence type="ECO:0000259" key="3">
    <source>
        <dbReference type="Pfam" id="PF04542"/>
    </source>
</evidence>
<gene>
    <name evidence="4" type="ORF">FHP05_05245</name>
</gene>
<keyword evidence="5" id="KW-1185">Reference proteome</keyword>
<dbReference type="SUPFAM" id="SSF88659">
    <property type="entry name" value="Sigma3 and sigma4 domains of RNA polymerase sigma factors"/>
    <property type="match status" value="1"/>
</dbReference>
<dbReference type="GO" id="GO:0006352">
    <property type="term" value="P:DNA-templated transcription initiation"/>
    <property type="evidence" value="ECO:0007669"/>
    <property type="project" value="InterPro"/>
</dbReference>
<dbReference type="Gene3D" id="1.10.1740.10">
    <property type="match status" value="1"/>
</dbReference>
<dbReference type="Pfam" id="PF04542">
    <property type="entry name" value="Sigma70_r2"/>
    <property type="match status" value="1"/>
</dbReference>
<comment type="function">
    <text evidence="2">Might take part in the signal recognition particle (SRP) pathway. This is inferred from the conservation of its genetic proximity to ftsY/ffh. May be a regulatory protein.</text>
</comment>
<evidence type="ECO:0000313" key="4">
    <source>
        <dbReference type="EMBL" id="TXL66783.1"/>
    </source>
</evidence>
<sequence length="207" mass="24870">MHVSPFHPMMKLPARAGISFHRRKSMKQNFDIFFKANERRIHFQIHRLGISEEWYGEFYAEGMFALWKAYKAYQPDKGAFGTFLNYKIRYQLIDLLRKKLHDQNGTEKVMQENITQLDNGNRHRGTGVPIVHIPEITLKDPSFWQEIRRRLTDKQWKWVEYFIIADLTVKEIMELENVTKETVKSWGKAVRKKLRDEKLRKMLEGRE</sequence>
<dbReference type="AlphaFoldDB" id="A0A5C8P0G4"/>
<name>A0A5C8P0G4_9BACI</name>
<evidence type="ECO:0000313" key="5">
    <source>
        <dbReference type="Proteomes" id="UP000321574"/>
    </source>
</evidence>
<dbReference type="Gene3D" id="1.10.10.10">
    <property type="entry name" value="Winged helix-like DNA-binding domain superfamily/Winged helix DNA-binding domain"/>
    <property type="match status" value="1"/>
</dbReference>
<dbReference type="InterPro" id="IPR036388">
    <property type="entry name" value="WH-like_DNA-bd_sf"/>
</dbReference>
<evidence type="ECO:0000256" key="2">
    <source>
        <dbReference type="ARBA" id="ARBA00024764"/>
    </source>
</evidence>
<reference evidence="4 5" key="1">
    <citation type="submission" date="2019-06" db="EMBL/GenBank/DDBJ databases">
        <title>Cerasibacillus sp. nov., isolated from maize field.</title>
        <authorList>
            <person name="Lin S.-Y."/>
            <person name="Tsai C.-F."/>
            <person name="Young C.-C."/>
        </authorList>
    </citation>
    <scope>NUCLEOTIDE SEQUENCE [LARGE SCALE GENOMIC DNA]</scope>
    <source>
        <strain evidence="4 5">CC-CFT480</strain>
    </source>
</reference>
<protein>
    <submittedName>
        <fullName evidence="4">Sigma-70 family RNA polymerase sigma factor</fullName>
    </submittedName>
</protein>
<dbReference type="GO" id="GO:0003700">
    <property type="term" value="F:DNA-binding transcription factor activity"/>
    <property type="evidence" value="ECO:0007669"/>
    <property type="project" value="InterPro"/>
</dbReference>
<comment type="caution">
    <text evidence="4">The sequence shown here is derived from an EMBL/GenBank/DDBJ whole genome shotgun (WGS) entry which is preliminary data.</text>
</comment>
<accession>A0A5C8P0G4</accession>
<dbReference type="OrthoDB" id="9783788at2"/>
<dbReference type="InterPro" id="IPR013324">
    <property type="entry name" value="RNA_pol_sigma_r3/r4-like"/>
</dbReference>
<dbReference type="Proteomes" id="UP000321574">
    <property type="component" value="Unassembled WGS sequence"/>
</dbReference>
<dbReference type="InterPro" id="IPR007394">
    <property type="entry name" value="UPF0122"/>
</dbReference>
<dbReference type="InterPro" id="IPR014284">
    <property type="entry name" value="RNA_pol_sigma-70_dom"/>
</dbReference>
<dbReference type="SUPFAM" id="SSF88946">
    <property type="entry name" value="Sigma2 domain of RNA polymerase sigma factors"/>
    <property type="match status" value="1"/>
</dbReference>
<evidence type="ECO:0000256" key="1">
    <source>
        <dbReference type="ARBA" id="ARBA00008720"/>
    </source>
</evidence>
<feature type="domain" description="RNA polymerase sigma-70 region 2" evidence="3">
    <location>
        <begin position="34"/>
        <end position="99"/>
    </location>
</feature>
<dbReference type="NCBIfam" id="TIGR02937">
    <property type="entry name" value="sigma70-ECF"/>
    <property type="match status" value="1"/>
</dbReference>